<accession>R4YP71</accession>
<protein>
    <recommendedName>
        <fullName evidence="5">DUF4326 domain-containing protein</fullName>
    </recommendedName>
</protein>
<dbReference type="KEGG" id="oai:OLEAN_C24940"/>
<reference evidence="3 4" key="1">
    <citation type="journal article" date="2013" name="Nat. Commun.">
        <title>Genome sequence and functional genomic analysis of the oil-degrading bacterium Oleispira antarctica.</title>
        <authorList>
            <person name="Kube M."/>
            <person name="Chernikova T.N."/>
            <person name="Al-Ramahi Y."/>
            <person name="Beloqui A."/>
            <person name="Lopez-Cortez N."/>
            <person name="Guazzaroni M.E."/>
            <person name="Heipieper H.J."/>
            <person name="Klages S."/>
            <person name="Kotsyurbenko O.R."/>
            <person name="Langer I."/>
            <person name="Nechitaylo T.Y."/>
            <person name="Lunsdorf H."/>
            <person name="Fernandez M."/>
            <person name="Juarez S."/>
            <person name="Ciordia S."/>
            <person name="Singer A."/>
            <person name="Kagan O."/>
            <person name="Egorova O."/>
            <person name="Petit P.A."/>
            <person name="Stogios P."/>
            <person name="Kim Y."/>
            <person name="Tchigvintsev A."/>
            <person name="Flick R."/>
            <person name="Denaro R."/>
            <person name="Genovese M."/>
            <person name="Albar J.P."/>
            <person name="Reva O.N."/>
            <person name="Martinez-Gomariz M."/>
            <person name="Tran H."/>
            <person name="Ferrer M."/>
            <person name="Savchenko A."/>
            <person name="Yakunin A.F."/>
            <person name="Yakimov M.M."/>
            <person name="Golyshina O.V."/>
            <person name="Reinhardt R."/>
            <person name="Golyshin P.N."/>
        </authorList>
    </citation>
    <scope>NUCLEOTIDE SEQUENCE [LARGE SCALE GENOMIC DNA]</scope>
</reference>
<dbReference type="AlphaFoldDB" id="R4YP71"/>
<proteinExistence type="predicted"/>
<name>R4YP71_OLEAN</name>
<dbReference type="HOGENOM" id="CLU_116693_0_0_6"/>
<dbReference type="InterPro" id="IPR025475">
    <property type="entry name" value="DUF4326"/>
</dbReference>
<gene>
    <name evidence="3" type="ORF">OLEAN_C24940</name>
</gene>
<evidence type="ECO:0000313" key="4">
    <source>
        <dbReference type="Proteomes" id="UP000032749"/>
    </source>
</evidence>
<evidence type="ECO:0000259" key="1">
    <source>
        <dbReference type="Pfam" id="PF14216"/>
    </source>
</evidence>
<feature type="domain" description="DUF4326" evidence="1">
    <location>
        <begin position="121"/>
        <end position="193"/>
    </location>
</feature>
<keyword evidence="4" id="KW-1185">Reference proteome</keyword>
<evidence type="ECO:0000313" key="3">
    <source>
        <dbReference type="EMBL" id="CCK76670.1"/>
    </source>
</evidence>
<sequence>MKNIYIYYPKEFNSQTKFDRKISRIIGSTSNISIFYPNDHNNLIDNFFNKHFPSIPLVECGPLPPVPDNMTHAIVFDDGECFSDQVRDINDHAIPLRVIKIDITRVINIKRDADILNNIASSKYEYIGRGSYWGNPHSMFEEGDERDEVIRKYKYDFDYEKFIKIDKSEVYKLAGKRLGCFCSPASCHGDILANHLNSWDDGK</sequence>
<dbReference type="OrthoDB" id="572639at2"/>
<dbReference type="Pfam" id="PF22565">
    <property type="entry name" value="mSLOG"/>
    <property type="match status" value="1"/>
</dbReference>
<feature type="domain" description="Minimal SLOG" evidence="2">
    <location>
        <begin position="1"/>
        <end position="107"/>
    </location>
</feature>
<dbReference type="EMBL" id="FO203512">
    <property type="protein sequence ID" value="CCK76670.1"/>
    <property type="molecule type" value="Genomic_DNA"/>
</dbReference>
<dbReference type="InterPro" id="IPR054452">
    <property type="entry name" value="mSLOG_dom"/>
</dbReference>
<dbReference type="PATRIC" id="fig|698738.3.peg.2581"/>
<organism evidence="3 4">
    <name type="scientific">Oleispira antarctica RB-8</name>
    <dbReference type="NCBI Taxonomy" id="698738"/>
    <lineage>
        <taxon>Bacteria</taxon>
        <taxon>Pseudomonadati</taxon>
        <taxon>Pseudomonadota</taxon>
        <taxon>Gammaproteobacteria</taxon>
        <taxon>Oceanospirillales</taxon>
        <taxon>Oceanospirillaceae</taxon>
        <taxon>Oleispira</taxon>
    </lineage>
</organism>
<evidence type="ECO:0008006" key="5">
    <source>
        <dbReference type="Google" id="ProtNLM"/>
    </source>
</evidence>
<dbReference type="STRING" id="698738.OLEAN_C24940"/>
<evidence type="ECO:0000259" key="2">
    <source>
        <dbReference type="Pfam" id="PF22565"/>
    </source>
</evidence>
<dbReference type="Pfam" id="PF14216">
    <property type="entry name" value="DUF4326"/>
    <property type="match status" value="1"/>
</dbReference>
<dbReference type="Proteomes" id="UP000032749">
    <property type="component" value="Chromosome"/>
</dbReference>